<keyword evidence="3" id="KW-1185">Reference proteome</keyword>
<reference evidence="2" key="1">
    <citation type="submission" date="2021-09" db="EMBL/GenBank/DDBJ databases">
        <authorList>
            <consortium name="AG Swart"/>
            <person name="Singh M."/>
            <person name="Singh A."/>
            <person name="Seah K."/>
            <person name="Emmerich C."/>
        </authorList>
    </citation>
    <scope>NUCLEOTIDE SEQUENCE</scope>
    <source>
        <strain evidence="2">ATCC30299</strain>
    </source>
</reference>
<organism evidence="2 3">
    <name type="scientific">Blepharisma stoltei</name>
    <dbReference type="NCBI Taxonomy" id="1481888"/>
    <lineage>
        <taxon>Eukaryota</taxon>
        <taxon>Sar</taxon>
        <taxon>Alveolata</taxon>
        <taxon>Ciliophora</taxon>
        <taxon>Postciliodesmatophora</taxon>
        <taxon>Heterotrichea</taxon>
        <taxon>Heterotrichida</taxon>
        <taxon>Blepharismidae</taxon>
        <taxon>Blepharisma</taxon>
    </lineage>
</organism>
<evidence type="ECO:0000313" key="2">
    <source>
        <dbReference type="EMBL" id="CAG9316465.1"/>
    </source>
</evidence>
<keyword evidence="1" id="KW-0732">Signal</keyword>
<dbReference type="Proteomes" id="UP001162131">
    <property type="component" value="Unassembled WGS sequence"/>
</dbReference>
<dbReference type="EMBL" id="CAJZBQ010000016">
    <property type="protein sequence ID" value="CAG9316465.1"/>
    <property type="molecule type" value="Genomic_DNA"/>
</dbReference>
<protein>
    <submittedName>
        <fullName evidence="2">Uncharacterized protein</fullName>
    </submittedName>
</protein>
<sequence length="2160" mass="227966">MRNLIGLIVLIELAACISIGSKDGNLDPGRILWPKDTWVSSPIELARTNSGLTTTITFNFRPTSTLASGFVQIILPSGLSGSLSTTKTLTANQDTYISFPITLPSGAAVYGPFGIISRTSSTGQIIDANYIFGCISTTASVASSSTVTVSTVSGTANPVISTQDSLYFTFSLTQSFWRHDLIEIIPDTDWSLTSTTISCSSADIQGVTNQFYGYDGSYNLPCALATSSSDTTGPQYTSTGSKSIYIYGIDKDVLVTTSLSVKLKISTFVLPGYVKSTSNNSWIVKIWRFGTNNLLAKYSGSGPISTYVGALTFGSWDAVSDIDESSVPTGVSLFSTVTFTNTHAIPASGTAVIQFSNVDLTNNWWQDLDGSSSSGKKCYLSSTIKGASCSISSSDSSKVTISFTNQLAASTSISITLLTALTTGAKITSITTYYTGTTEIDTVSSPSTWPLSTSNKVFGHFQYHSYHDAATGSNDYPSLASSPTFTAGFLNGAYKSYDLYWAFYPGSSITWVAGTSLTVHLSISSSLSYTTSYIANDATTYDLVNALSSATPLQASSSTKITYLMSGSSISASFVTTPTASNYFIFAYHGNSALPYVASNLATFYECWAKSTTNEVGNSVFSVLIRNLEENDVYTKPLCTPTSGAIPLITLFTAVIMDIDFTSTSNVFTLEIAITNGANLGTGLTDNSDLPCTGTVSGAKCTISKTNSDADTLITVKGLGLIKAGSAVTLYIAKGILSDSIVLTPTTTIYYTPSGSDNKNYLYTSSQSTYTTGSEVTLSTGSSTTTWSISATQTLAISGAGTSAATTTGSYIGVGMPAGFTLSGSGITVASKSPTASYQATMSDQYSVGSFILGIDDGTFRLASAGSDISVAGIVAPKYAGASNGSNNIHFNVFVVLAANIGSTCDAADISKFSNTISTGTISNGDVSCSSSASSLKGPDSVDSTITITVALPHGIPKDGFVTLTMDTNWSYSYASCTVTGMSGNCQPGSSTKITASSDFSAGTITVSFLHVIPPSSGSSASCVSAVTTQDSKNNYIDSGSGFSQTINLSAAPDPGTSTITPTAIPNFAGAANADIFLSFTLSKTLPANSVLTISPGGVGTWIKSGDIKDYCWSSVVYTDCSVTNSKVQLTFSYVITSGSTVQLYLDSAITLPSSSGTTSTGFQIAATYASSTIISDSSPGALLTVNAAPSGAITLTSVKPSKVDNAGEASDYLFNFSSTQEVVSGDYFIIQFPRDFDAYIGDAENTYPDCAPGDWFLSCSSTTLGSITCAVDHWYLKVSGISKPGSTANGLDLTVKGIRNPKSGTTGNFNIWQYGSSGTLKAYQNSAISAKTSDPVANSLTLKDLVIDNTLLSGTSTYSFDFYCAGTFNSEYAFEIHFPPQFNLKLSSSATTTACTTKYYDESGSANTDSTVANDWNSATSTCSLDVATGRVTLTIPTSVSKTFLATDRIRINLSGISNAQWGLSRTDSMWDMKDTAAFGSFSEWTNRFGVSAIHTSATTISAKSYDILNAAYIGLNPSATDISANSYAPENGKGKIQLTPGTQSQDIPISISASWPMKSKSLKLKPAANSNYPDNGNLEYTSIHFGFIVYQMVRQITFRISAKTGTPQGIYYIDWTTEEEKQPGVTANLYSPPLSIMVEVCTPSTTLVPTVANIPTLYKGYKSIPIAVSLPLSPATDITITLAANSAGVSLTPTSLEFTKDSDVKFFEITVYTNYIATQTAPTITFTISGTDAAAYGPINTKTLDISSTDSKATQPSLIIAQSTVTKNSATLSISSPQNGVLYWGFSCKGSAIPTFPELVSAVADLVSPVKNTYSYQELKDMDYNNTETDVNPAMGDTDINSFFRRMHARHCATYYANAQVIYADNSAQVILDNLMAGTEYVFTAYVDNRLINITYNYTAQTVPVITSALPSVSTKSVVFSGSVPQTSSDNIRNVLAKNMGVNPSWLTLTSYASTSSRLLQASATSTFTYNVLYDRALADGYSSDTILGNLNEVQASSDFSSLYSYTTSSYYAGSTTRGTAPSWVKTPIVIEIGENAATFMATSDKAGTVYVSCTDEESDLNTYAWQVIDGLNANSNPAHADYGNWTKNQNTTLTVSGLTQGSIYMCYFTACDNYPAWPSCIDYSDDSSLVKIGIKTKASDSDAAILGFVAAFFLILN</sequence>
<proteinExistence type="predicted"/>
<evidence type="ECO:0000313" key="3">
    <source>
        <dbReference type="Proteomes" id="UP001162131"/>
    </source>
</evidence>
<accession>A0AAU9IXQ1</accession>
<gene>
    <name evidence="2" type="ORF">BSTOLATCC_MIC16577</name>
</gene>
<feature type="chain" id="PRO_5043829663" evidence="1">
    <location>
        <begin position="17"/>
        <end position="2160"/>
    </location>
</feature>
<feature type="signal peptide" evidence="1">
    <location>
        <begin position="1"/>
        <end position="16"/>
    </location>
</feature>
<evidence type="ECO:0000256" key="1">
    <source>
        <dbReference type="SAM" id="SignalP"/>
    </source>
</evidence>
<comment type="caution">
    <text evidence="2">The sequence shown here is derived from an EMBL/GenBank/DDBJ whole genome shotgun (WGS) entry which is preliminary data.</text>
</comment>
<name>A0AAU9IXQ1_9CILI</name>